<feature type="transmembrane region" description="Helical" evidence="7">
    <location>
        <begin position="239"/>
        <end position="256"/>
    </location>
</feature>
<proteinExistence type="inferred from homology"/>
<evidence type="ECO:0000313" key="8">
    <source>
        <dbReference type="EMBL" id="WFD33311.1"/>
    </source>
</evidence>
<dbReference type="EMBL" id="CP119877">
    <property type="protein sequence ID" value="WFD33311.1"/>
    <property type="molecule type" value="Genomic_DNA"/>
</dbReference>
<dbReference type="GO" id="GO:0016788">
    <property type="term" value="F:hydrolase activity, acting on ester bonds"/>
    <property type="evidence" value="ECO:0007669"/>
    <property type="project" value="TreeGrafter"/>
</dbReference>
<gene>
    <name evidence="8" type="ORF">MCUN1_000124</name>
</gene>
<feature type="transmembrane region" description="Helical" evidence="7">
    <location>
        <begin position="208"/>
        <end position="227"/>
    </location>
</feature>
<evidence type="ECO:0000256" key="1">
    <source>
        <dbReference type="ARBA" id="ARBA00004127"/>
    </source>
</evidence>
<comment type="function">
    <text evidence="7">Involved in the lipid remodeling steps of GPI-anchor maturation.</text>
</comment>
<keyword evidence="4" id="KW-0732">Signal</keyword>
<evidence type="ECO:0000256" key="5">
    <source>
        <dbReference type="ARBA" id="ARBA00022989"/>
    </source>
</evidence>
<accession>A0AAF0ER39</accession>
<keyword evidence="6 7" id="KW-0472">Membrane</keyword>
<dbReference type="InterPro" id="IPR007217">
    <property type="entry name" value="Per1-like"/>
</dbReference>
<feature type="transmembrane region" description="Helical" evidence="7">
    <location>
        <begin position="321"/>
        <end position="343"/>
    </location>
</feature>
<comment type="similarity">
    <text evidence="7">Belongs to the PGAP3 family.</text>
</comment>
<sequence>MPAAPLPWYLGLTGWTCESNCQYHCTHRVTNDARRRVQDIHNTVSRAVYDEYEALRRQHEAWAQQQAAERVGIELDYCTDNLISPDCIQQVAKPAPLPADSALKRQIRERVKAELARLPVAEKRTVQFHGKWPHLRILGMQEPLSVVFSLLNLVVQLSALSGTFGRDVPDTYPLKTIYIRHTKIAAMAWLASAVFHTRDLPWTERWDYFSAAAVLLSGLFLTVCRLFRLAPGSRLFNRVLLSFAGAWIIHVIYLLRLPRFDYGYNMTACLVVGVVHNILWLTFAVAPHTIARYIRKVEGVAHEEPEGHVMPSTGPEQRKKLIILIAAMFAAPALELFDFPPIWRTLDAHALWHLSTVPLTSLWYRWLATDAQECVSLRWWRVPRSGRASHSVLPAGGQTTVVADANEMLTFDAAQSPADPAAGHEAAAASSSSPDTAAGAAAARNKLDVVIGVLAQLSAIGLQALRVVHGLFVVPPAAVSREQTMSHVP</sequence>
<keyword evidence="9" id="KW-1185">Reference proteome</keyword>
<dbReference type="GO" id="GO:0005789">
    <property type="term" value="C:endoplasmic reticulum membrane"/>
    <property type="evidence" value="ECO:0007669"/>
    <property type="project" value="UniProtKB-SubCell"/>
</dbReference>
<dbReference type="AlphaFoldDB" id="A0AAF0ER39"/>
<evidence type="ECO:0000256" key="4">
    <source>
        <dbReference type="ARBA" id="ARBA00022729"/>
    </source>
</evidence>
<dbReference type="Pfam" id="PF04080">
    <property type="entry name" value="Per1"/>
    <property type="match status" value="2"/>
</dbReference>
<keyword evidence="7" id="KW-0256">Endoplasmic reticulum</keyword>
<comment type="caution">
    <text evidence="7">Lacks conserved residue(s) required for the propagation of feature annotation.</text>
</comment>
<dbReference type="PANTHER" id="PTHR13148">
    <property type="entry name" value="PER1-RELATED"/>
    <property type="match status" value="1"/>
</dbReference>
<evidence type="ECO:0000256" key="2">
    <source>
        <dbReference type="ARBA" id="ARBA00022502"/>
    </source>
</evidence>
<organism evidence="8 9">
    <name type="scientific">Malassezia cuniculi</name>
    <dbReference type="NCBI Taxonomy" id="948313"/>
    <lineage>
        <taxon>Eukaryota</taxon>
        <taxon>Fungi</taxon>
        <taxon>Dikarya</taxon>
        <taxon>Basidiomycota</taxon>
        <taxon>Ustilaginomycotina</taxon>
        <taxon>Malasseziomycetes</taxon>
        <taxon>Malasseziales</taxon>
        <taxon>Malasseziaceae</taxon>
        <taxon>Malassezia</taxon>
    </lineage>
</organism>
<keyword evidence="5 7" id="KW-1133">Transmembrane helix</keyword>
<reference evidence="8" key="1">
    <citation type="submission" date="2023-03" db="EMBL/GenBank/DDBJ databases">
        <title>Mating type loci evolution in Malassezia.</title>
        <authorList>
            <person name="Coelho M.A."/>
        </authorList>
    </citation>
    <scope>NUCLEOTIDE SEQUENCE</scope>
    <source>
        <strain evidence="8">CBS 11721</strain>
    </source>
</reference>
<keyword evidence="3 7" id="KW-0812">Transmembrane</keyword>
<evidence type="ECO:0000256" key="7">
    <source>
        <dbReference type="RuleBase" id="RU365066"/>
    </source>
</evidence>
<dbReference type="Proteomes" id="UP001219933">
    <property type="component" value="Chromosome 1"/>
</dbReference>
<evidence type="ECO:0000256" key="6">
    <source>
        <dbReference type="ARBA" id="ARBA00023136"/>
    </source>
</evidence>
<feature type="transmembrane region" description="Helical" evidence="7">
    <location>
        <begin position="262"/>
        <end position="286"/>
    </location>
</feature>
<keyword evidence="2 7" id="KW-0337">GPI-anchor biosynthesis</keyword>
<comment type="subcellular location">
    <subcellularLocation>
        <location evidence="1">Endomembrane system</location>
        <topology evidence="1">Multi-pass membrane protein</topology>
    </subcellularLocation>
    <subcellularLocation>
        <location evidence="7">Endoplasmic reticulum membrane</location>
        <topology evidence="7">Multi-pass membrane protein</topology>
    </subcellularLocation>
</comment>
<protein>
    <recommendedName>
        <fullName evidence="7">Post-GPI attachment to proteins factor 3</fullName>
    </recommendedName>
</protein>
<evidence type="ECO:0000256" key="3">
    <source>
        <dbReference type="ARBA" id="ARBA00022692"/>
    </source>
</evidence>
<evidence type="ECO:0000313" key="9">
    <source>
        <dbReference type="Proteomes" id="UP001219933"/>
    </source>
</evidence>
<dbReference type="PANTHER" id="PTHR13148:SF0">
    <property type="entry name" value="POST-GPI ATTACHMENT TO PROTEINS FACTOR 3"/>
    <property type="match status" value="1"/>
</dbReference>
<name>A0AAF0ER39_9BASI</name>
<dbReference type="GO" id="GO:0006506">
    <property type="term" value="P:GPI anchor biosynthetic process"/>
    <property type="evidence" value="ECO:0007669"/>
    <property type="project" value="UniProtKB-KW"/>
</dbReference>